<keyword evidence="7 9" id="KW-0472">Membrane</keyword>
<evidence type="ECO:0000313" key="11">
    <source>
        <dbReference type="Proteomes" id="UP000198609"/>
    </source>
</evidence>
<feature type="transmembrane region" description="Helical" evidence="9">
    <location>
        <begin position="460"/>
        <end position="493"/>
    </location>
</feature>
<dbReference type="InterPro" id="IPR002549">
    <property type="entry name" value="AI-2E-like"/>
</dbReference>
<dbReference type="EMBL" id="FNST01000002">
    <property type="protein sequence ID" value="SEC52372.1"/>
    <property type="molecule type" value="Genomic_DNA"/>
</dbReference>
<evidence type="ECO:0000256" key="6">
    <source>
        <dbReference type="ARBA" id="ARBA00022989"/>
    </source>
</evidence>
<dbReference type="AlphaFoldDB" id="A0A1H4T7G7"/>
<keyword evidence="6 9" id="KW-1133">Transmembrane helix</keyword>
<feature type="transmembrane region" description="Helical" evidence="9">
    <location>
        <begin position="360"/>
        <end position="383"/>
    </location>
</feature>
<evidence type="ECO:0000256" key="5">
    <source>
        <dbReference type="ARBA" id="ARBA00022692"/>
    </source>
</evidence>
<dbReference type="GO" id="GO:0005886">
    <property type="term" value="C:plasma membrane"/>
    <property type="evidence" value="ECO:0007669"/>
    <property type="project" value="UniProtKB-SubCell"/>
</dbReference>
<feature type="transmembrane region" description="Helical" evidence="9">
    <location>
        <begin position="389"/>
        <end position="416"/>
    </location>
</feature>
<evidence type="ECO:0000256" key="1">
    <source>
        <dbReference type="ARBA" id="ARBA00004651"/>
    </source>
</evidence>
<feature type="compositionally biased region" description="Pro residues" evidence="8">
    <location>
        <begin position="131"/>
        <end position="142"/>
    </location>
</feature>
<evidence type="ECO:0000256" key="7">
    <source>
        <dbReference type="ARBA" id="ARBA00023136"/>
    </source>
</evidence>
<gene>
    <name evidence="10" type="ORF">SAMN04490356_4477</name>
</gene>
<accession>A0A1H4T7G7</accession>
<name>A0A1H4T7G7_STRMJ</name>
<feature type="transmembrane region" description="Helical" evidence="9">
    <location>
        <begin position="423"/>
        <end position="440"/>
    </location>
</feature>
<protein>
    <submittedName>
        <fullName evidence="10">Predicted PurR-regulated permease PerM</fullName>
    </submittedName>
</protein>
<feature type="transmembrane region" description="Helical" evidence="9">
    <location>
        <begin position="306"/>
        <end position="326"/>
    </location>
</feature>
<comment type="similarity">
    <text evidence="2">Belongs to the autoinducer-2 exporter (AI-2E) (TC 2.A.86) family.</text>
</comment>
<evidence type="ECO:0000256" key="9">
    <source>
        <dbReference type="SAM" id="Phobius"/>
    </source>
</evidence>
<keyword evidence="11" id="KW-1185">Reference proteome</keyword>
<evidence type="ECO:0000256" key="3">
    <source>
        <dbReference type="ARBA" id="ARBA00022448"/>
    </source>
</evidence>
<feature type="transmembrane region" description="Helical" evidence="9">
    <location>
        <begin position="220"/>
        <end position="241"/>
    </location>
</feature>
<feature type="region of interest" description="Disordered" evidence="8">
    <location>
        <begin position="507"/>
        <end position="533"/>
    </location>
</feature>
<keyword evidence="4" id="KW-1003">Cell membrane</keyword>
<dbReference type="Pfam" id="PF01594">
    <property type="entry name" value="AI-2E_transport"/>
    <property type="match status" value="1"/>
</dbReference>
<organism evidence="10 11">
    <name type="scientific">Streptomyces melanosporofaciens</name>
    <dbReference type="NCBI Taxonomy" id="67327"/>
    <lineage>
        <taxon>Bacteria</taxon>
        <taxon>Bacillati</taxon>
        <taxon>Actinomycetota</taxon>
        <taxon>Actinomycetes</taxon>
        <taxon>Kitasatosporales</taxon>
        <taxon>Streptomycetaceae</taxon>
        <taxon>Streptomyces</taxon>
        <taxon>Streptomyces violaceusniger group</taxon>
    </lineage>
</organism>
<keyword evidence="5 9" id="KW-0812">Transmembrane</keyword>
<sequence length="533" mass="54936">MSKLPQWVGRLGTGLTRLAHRLESQQAEMRGREGDGDAGPRSPSGPEPSEERPRGARPSGGAPGTGADQGQGAGAARGGAESAQGAEGREGSAGPGSPESSAGPGSPESPESSRNSAGAAGKGAEGESPRPEPSSVPAPPSYAPAVSARPDPVAAVPWGVRVAAEAAWRLLVLGGTVWVLMRVISSVQLVVLSFTVALLITALLEPTVTRLRRRGVPRGLATALTFIAGFVVMGLVVWFVVWQVMENIDEVSGEVQAGIDDLRRWLLHSPFHVTEKQINHVAKSLREAVGANTEQITSAGLEGVTVVVEVLTGLLLTMFCTLFLLYDGPKIWNWTLKLVPAPAREGVAGAGPRAWATLTAYVRGTVIVALIDAIFIGVGLFFLDVPMAVPLAVFIFLFAFIPLVGAVVSGALAVVVALVTQGVFTGAMVLIVVLAVQQIEGHVLQPFILGRAVRVHPLAVVLSVAAGSLIGGIGGAVVAVPLVAVANAVVVYLRSYNQENALRAIPGPHGATASSAAPTDPPGAPPEKGTEPR</sequence>
<evidence type="ECO:0000256" key="2">
    <source>
        <dbReference type="ARBA" id="ARBA00009773"/>
    </source>
</evidence>
<dbReference type="GO" id="GO:0055085">
    <property type="term" value="P:transmembrane transport"/>
    <property type="evidence" value="ECO:0007669"/>
    <property type="project" value="TreeGrafter"/>
</dbReference>
<feature type="compositionally biased region" description="Low complexity" evidence="8">
    <location>
        <begin position="95"/>
        <end position="119"/>
    </location>
</feature>
<comment type="subcellular location">
    <subcellularLocation>
        <location evidence="1">Cell membrane</location>
        <topology evidence="1">Multi-pass membrane protein</topology>
    </subcellularLocation>
</comment>
<feature type="region of interest" description="Disordered" evidence="8">
    <location>
        <begin position="1"/>
        <end position="148"/>
    </location>
</feature>
<evidence type="ECO:0000256" key="8">
    <source>
        <dbReference type="SAM" id="MobiDB-lite"/>
    </source>
</evidence>
<dbReference type="Proteomes" id="UP000198609">
    <property type="component" value="Unassembled WGS sequence"/>
</dbReference>
<evidence type="ECO:0000256" key="4">
    <source>
        <dbReference type="ARBA" id="ARBA00022475"/>
    </source>
</evidence>
<dbReference type="RefSeq" id="WP_093464334.1">
    <property type="nucleotide sequence ID" value="NZ_FNST01000002.1"/>
</dbReference>
<reference evidence="11" key="1">
    <citation type="submission" date="2016-10" db="EMBL/GenBank/DDBJ databases">
        <authorList>
            <person name="Varghese N."/>
            <person name="Submissions S."/>
        </authorList>
    </citation>
    <scope>NUCLEOTIDE SEQUENCE [LARGE SCALE GENOMIC DNA]</scope>
    <source>
        <strain evidence="11">DSM 40318</strain>
    </source>
</reference>
<keyword evidence="3" id="KW-0813">Transport</keyword>
<proteinExistence type="inferred from homology"/>
<dbReference type="PANTHER" id="PTHR21716">
    <property type="entry name" value="TRANSMEMBRANE PROTEIN"/>
    <property type="match status" value="1"/>
</dbReference>
<evidence type="ECO:0000313" key="10">
    <source>
        <dbReference type="EMBL" id="SEC52372.1"/>
    </source>
</evidence>
<dbReference type="PANTHER" id="PTHR21716:SF53">
    <property type="entry name" value="PERMEASE PERM-RELATED"/>
    <property type="match status" value="1"/>
</dbReference>
<feature type="compositionally biased region" description="Gly residues" evidence="8">
    <location>
        <begin position="61"/>
        <end position="77"/>
    </location>
</feature>